<name>A0A7D4FX82_9BACT</name>
<keyword evidence="1" id="KW-0812">Transmembrane</keyword>
<keyword evidence="1" id="KW-0472">Membrane</keyword>
<gene>
    <name evidence="2" type="ORF">FIU21_03030</name>
</gene>
<sequence length="407" mass="43597">MPFNIVYLGTNIVCTNMTCGSPQKIGCEEQPRFEQYRATDPAPILTYKDTKISACFECRVPKSFAKGIMYNLFGLLVGVAAVVAVVVAVALVIGTGGLAGVAMGAVGFLVGESLGLAAIIAAGTAVITGIAYGYSQKHDCDVVSGMSWDIYHQSIQVKGEYTIVDRSLLECPRGGLIAIIMDDTIAQETASMLTSANKEIISKKSESEFWQGVVGGATGGLNPISLGISSAFHFFDWYTANSHHKEMYSNQAYSDNIITENSNDIQSGAGLVKDGVTTYKDLKSSYETVKNISEDIIAQKRGLERLTQVAITKGTKAATKHAKNQQKVVEKLISKEAEEAGNGLKKFGKNMAGLALGVIGGIVATKIADTYDEELKLKEKDMMENFSSAIDREKQTGGMVSFTLGKE</sequence>
<evidence type="ECO:0000313" key="2">
    <source>
        <dbReference type="EMBL" id="QKH87965.1"/>
    </source>
</evidence>
<protein>
    <recommendedName>
        <fullName evidence="4">DUF4280 domain-containing protein</fullName>
    </recommendedName>
</protein>
<dbReference type="EMBL" id="CP054010">
    <property type="protein sequence ID" value="QKH87965.1"/>
    <property type="molecule type" value="Genomic_DNA"/>
</dbReference>
<proteinExistence type="predicted"/>
<evidence type="ECO:0000256" key="1">
    <source>
        <dbReference type="SAM" id="Phobius"/>
    </source>
</evidence>
<feature type="transmembrane region" description="Helical" evidence="1">
    <location>
        <begin position="72"/>
        <end position="94"/>
    </location>
</feature>
<feature type="transmembrane region" description="Helical" evidence="1">
    <location>
        <begin position="114"/>
        <end position="134"/>
    </location>
</feature>
<keyword evidence="1" id="KW-1133">Transmembrane helix</keyword>
<evidence type="ECO:0000313" key="3">
    <source>
        <dbReference type="Proteomes" id="UP000500843"/>
    </source>
</evidence>
<reference evidence="2 3" key="1">
    <citation type="submission" date="2020-05" db="EMBL/GenBank/DDBJ databases">
        <title>FDA dAtabase for Regulatory Grade micrObial Sequences (FDA-ARGOS): Supporting development and validation of Infectious Disease Dx tests.</title>
        <authorList>
            <person name="Moreno J."/>
            <person name="Tallon L."/>
            <person name="Sadzewicz L."/>
            <person name="Zhao X."/>
            <person name="Vavikolanu K."/>
            <person name="Mehta A."/>
            <person name="Aluvathingal J."/>
            <person name="Nadendla S."/>
            <person name="Myers T."/>
            <person name="Yan Y."/>
            <person name="Sichtig H."/>
        </authorList>
    </citation>
    <scope>NUCLEOTIDE SEQUENCE [LARGE SCALE GENOMIC DNA]</scope>
    <source>
        <strain evidence="2 3">FDAARGOS_760</strain>
    </source>
</reference>
<evidence type="ECO:0008006" key="4">
    <source>
        <dbReference type="Google" id="ProtNLM"/>
    </source>
</evidence>
<dbReference type="Proteomes" id="UP000500843">
    <property type="component" value="Chromosome 1"/>
</dbReference>
<organism evidence="2 3">
    <name type="scientific">Prevotella melaninogenica</name>
    <dbReference type="NCBI Taxonomy" id="28132"/>
    <lineage>
        <taxon>Bacteria</taxon>
        <taxon>Pseudomonadati</taxon>
        <taxon>Bacteroidota</taxon>
        <taxon>Bacteroidia</taxon>
        <taxon>Bacteroidales</taxon>
        <taxon>Prevotellaceae</taxon>
        <taxon>Prevotella</taxon>
    </lineage>
</organism>
<dbReference type="AlphaFoldDB" id="A0A7D4FX82"/>
<accession>A0A7D4FX82</accession>
<dbReference type="RefSeq" id="WP_004359281.1">
    <property type="nucleotide sequence ID" value="NZ_CP054010.1"/>
</dbReference>